<dbReference type="InterPro" id="IPR027417">
    <property type="entry name" value="P-loop_NTPase"/>
</dbReference>
<dbReference type="SUPFAM" id="SSF52540">
    <property type="entry name" value="P-loop containing nucleoside triphosphate hydrolases"/>
    <property type="match status" value="1"/>
</dbReference>
<organism evidence="2 3">
    <name type="scientific">Sporosarcina newyorkensis 2681</name>
    <dbReference type="NCBI Taxonomy" id="1027292"/>
    <lineage>
        <taxon>Bacteria</taxon>
        <taxon>Bacillati</taxon>
        <taxon>Bacillota</taxon>
        <taxon>Bacilli</taxon>
        <taxon>Bacillales</taxon>
        <taxon>Caryophanaceae</taxon>
        <taxon>Sporosarcina</taxon>
    </lineage>
</organism>
<evidence type="ECO:0000313" key="2">
    <source>
        <dbReference type="EMBL" id="EGQ27610.1"/>
    </source>
</evidence>
<dbReference type="PANTHER" id="PTHR46434:SF1">
    <property type="entry name" value="GENETIC INTERACTOR OF PROHIBITINS 3, MITOCHONDRIAL"/>
    <property type="match status" value="1"/>
</dbReference>
<dbReference type="PROSITE" id="PS51721">
    <property type="entry name" value="G_CP"/>
    <property type="match status" value="1"/>
</dbReference>
<dbReference type="NCBIfam" id="TIGR03597">
    <property type="entry name" value="GTPase_YqeH"/>
    <property type="match status" value="1"/>
</dbReference>
<name>F9DNH6_9BACL</name>
<dbReference type="Proteomes" id="UP000005316">
    <property type="component" value="Unassembled WGS sequence"/>
</dbReference>
<accession>F9DNH6</accession>
<dbReference type="PANTHER" id="PTHR46434">
    <property type="entry name" value="GENETIC INTERACTOR OF PROHIBITINS 3, MITOCHONDRIAL"/>
    <property type="match status" value="1"/>
</dbReference>
<dbReference type="CDD" id="cd01855">
    <property type="entry name" value="YqeH"/>
    <property type="match status" value="1"/>
</dbReference>
<dbReference type="EMBL" id="AFPZ01000011">
    <property type="protein sequence ID" value="EGQ27610.1"/>
    <property type="molecule type" value="Genomic_DNA"/>
</dbReference>
<sequence length="371" mass="40438">MGGVNLESIKCIGCGIAIQTTDKTAEGFAPPSSLEKEDVICQRCFKLRNYNELQPVSLSGDDFLAILNGIGEKDGLIVKVVDIFDFNGSWINGLHRFVGKKDILLIGNKSDILPKSINPKRVTNWMKAEAAKLGLKPIDVLLVSAVKGTGMSEALDAIETYRKGKDVYVVGCTNVGKSTFINRIIKDATGVQDVITTSYFPGTTLDVVEIPLDDGKSLMDTPGIINDHQIAHDLDAKDLKLITPKKELKPKVYQLNAEQTLFIGGLARFDFIAGDRSSFNIYVANGLPLHRTKLENADELYLNHLGDMLSPPSAASLEKLPPLVRHEFSIKEAKTDVVISGLGWITIQHADVQVAVHAPKGVNVIIRPSLI</sequence>
<evidence type="ECO:0000259" key="1">
    <source>
        <dbReference type="PROSITE" id="PS51721"/>
    </source>
</evidence>
<protein>
    <submittedName>
        <fullName evidence="2">GTP-binding protein</fullName>
    </submittedName>
</protein>
<reference evidence="2 3" key="1">
    <citation type="submission" date="2011-04" db="EMBL/GenBank/DDBJ databases">
        <authorList>
            <person name="Muzny D."/>
            <person name="Qin X."/>
            <person name="Deng J."/>
            <person name="Jiang H."/>
            <person name="Liu Y."/>
            <person name="Qu J."/>
            <person name="Song X.-Z."/>
            <person name="Zhang L."/>
            <person name="Thornton R."/>
            <person name="Coyle M."/>
            <person name="Francisco L."/>
            <person name="Jackson L."/>
            <person name="Javaid M."/>
            <person name="Korchina V."/>
            <person name="Kovar C."/>
            <person name="Mata R."/>
            <person name="Mathew T."/>
            <person name="Ngo R."/>
            <person name="Nguyen L."/>
            <person name="Nguyen N."/>
            <person name="Okwuonu G."/>
            <person name="Ongeri F."/>
            <person name="Pham C."/>
            <person name="Simmons D."/>
            <person name="Wilczek-Boney K."/>
            <person name="Hale W."/>
            <person name="Jakkamsetti A."/>
            <person name="Pham P."/>
            <person name="Ruth R."/>
            <person name="San Lucas F."/>
            <person name="Warren J."/>
            <person name="Zhang J."/>
            <person name="Zhao Z."/>
            <person name="Zhou C."/>
            <person name="Zhu D."/>
            <person name="Lee S."/>
            <person name="Bess C."/>
            <person name="Blankenburg K."/>
            <person name="Forbes L."/>
            <person name="Fu Q."/>
            <person name="Gubbala S."/>
            <person name="Hirani K."/>
            <person name="Jayaseelan J.C."/>
            <person name="Lara F."/>
            <person name="Munidasa M."/>
            <person name="Palculict T."/>
            <person name="Patil S."/>
            <person name="Pu L.-L."/>
            <person name="Saada N."/>
            <person name="Tang L."/>
            <person name="Weissenberger G."/>
            <person name="Zhu Y."/>
            <person name="Hemphill L."/>
            <person name="Shang Y."/>
            <person name="Youmans B."/>
            <person name="Ayvaz T."/>
            <person name="Ross M."/>
            <person name="Santibanez J."/>
            <person name="Aqrawi P."/>
            <person name="Gross S."/>
            <person name="Joshi V."/>
            <person name="Fowler G."/>
            <person name="Nazareth L."/>
            <person name="Reid J."/>
            <person name="Worley K."/>
            <person name="Petrosino J."/>
            <person name="Highlander S."/>
            <person name="Gibbs R."/>
        </authorList>
    </citation>
    <scope>NUCLEOTIDE SEQUENCE [LARGE SCALE GENOMIC DNA]</scope>
    <source>
        <strain evidence="2 3">2681</strain>
    </source>
</reference>
<dbReference type="InterPro" id="IPR048422">
    <property type="entry name" value="NOA1/YqeH-like_C"/>
</dbReference>
<gene>
    <name evidence="2" type="primary">yqeH</name>
    <name evidence="2" type="ORF">HMPREF9372_0356</name>
</gene>
<dbReference type="STRING" id="759851.SAMN04244570_0596"/>
<dbReference type="HOGENOM" id="CLU_017878_0_2_9"/>
<dbReference type="Pfam" id="PF01926">
    <property type="entry name" value="MMR_HSR1"/>
    <property type="match status" value="1"/>
</dbReference>
<dbReference type="InterPro" id="IPR030378">
    <property type="entry name" value="G_CP_dom"/>
</dbReference>
<proteinExistence type="predicted"/>
<dbReference type="GO" id="GO:0005525">
    <property type="term" value="F:GTP binding"/>
    <property type="evidence" value="ECO:0007669"/>
    <property type="project" value="InterPro"/>
</dbReference>
<dbReference type="AlphaFoldDB" id="F9DNH6"/>
<dbReference type="InterPro" id="IPR050896">
    <property type="entry name" value="Mito_lipid_metab_GTPase"/>
</dbReference>
<dbReference type="Pfam" id="PF21516">
    <property type="entry name" value="YqeH-like_C"/>
    <property type="match status" value="1"/>
</dbReference>
<comment type="caution">
    <text evidence="2">The sequence shown here is derived from an EMBL/GenBank/DDBJ whole genome shotgun (WGS) entry which is preliminary data.</text>
</comment>
<dbReference type="Gene3D" id="3.40.50.300">
    <property type="entry name" value="P-loop containing nucleotide triphosphate hydrolases"/>
    <property type="match status" value="1"/>
</dbReference>
<feature type="domain" description="CP-type G" evidence="1">
    <location>
        <begin position="64"/>
        <end position="227"/>
    </location>
</feature>
<dbReference type="eggNOG" id="COG1161">
    <property type="taxonomic scope" value="Bacteria"/>
</dbReference>
<dbReference type="InterPro" id="IPR006073">
    <property type="entry name" value="GTP-bd"/>
</dbReference>
<evidence type="ECO:0000313" key="3">
    <source>
        <dbReference type="Proteomes" id="UP000005316"/>
    </source>
</evidence>
<dbReference type="InterPro" id="IPR019988">
    <property type="entry name" value="GTP-bd_ribosome_bgen_YqeH"/>
</dbReference>